<protein>
    <recommendedName>
        <fullName evidence="5">Cyanovirin-N domain-containing protein</fullName>
    </recommendedName>
</protein>
<dbReference type="EMBL" id="ML743562">
    <property type="protein sequence ID" value="KAE8140317.1"/>
    <property type="molecule type" value="Genomic_DNA"/>
</dbReference>
<feature type="compositionally biased region" description="Polar residues" evidence="1">
    <location>
        <begin position="50"/>
        <end position="64"/>
    </location>
</feature>
<evidence type="ECO:0000256" key="2">
    <source>
        <dbReference type="SAM" id="SignalP"/>
    </source>
</evidence>
<gene>
    <name evidence="3" type="ORF">BDV38DRAFT_280313</name>
</gene>
<accession>A0A5N6T1Z3</accession>
<name>A0A5N6T1Z3_ASPPS</name>
<evidence type="ECO:0000313" key="3">
    <source>
        <dbReference type="EMBL" id="KAE8140317.1"/>
    </source>
</evidence>
<feature type="region of interest" description="Disordered" evidence="1">
    <location>
        <begin position="25"/>
        <end position="75"/>
    </location>
</feature>
<dbReference type="AlphaFoldDB" id="A0A5N6T1Z3"/>
<evidence type="ECO:0008006" key="5">
    <source>
        <dbReference type="Google" id="ProtNLM"/>
    </source>
</evidence>
<keyword evidence="2" id="KW-0732">Signal</keyword>
<organism evidence="3 4">
    <name type="scientific">Aspergillus pseudotamarii</name>
    <dbReference type="NCBI Taxonomy" id="132259"/>
    <lineage>
        <taxon>Eukaryota</taxon>
        <taxon>Fungi</taxon>
        <taxon>Dikarya</taxon>
        <taxon>Ascomycota</taxon>
        <taxon>Pezizomycotina</taxon>
        <taxon>Eurotiomycetes</taxon>
        <taxon>Eurotiomycetidae</taxon>
        <taxon>Eurotiales</taxon>
        <taxon>Aspergillaceae</taxon>
        <taxon>Aspergillus</taxon>
        <taxon>Aspergillus subgen. Circumdati</taxon>
    </lineage>
</organism>
<feature type="chain" id="PRO_5024903685" description="Cyanovirin-N domain-containing protein" evidence="2">
    <location>
        <begin position="20"/>
        <end position="214"/>
    </location>
</feature>
<proteinExistence type="predicted"/>
<evidence type="ECO:0000256" key="1">
    <source>
        <dbReference type="SAM" id="MobiDB-lite"/>
    </source>
</evidence>
<dbReference type="GeneID" id="43643489"/>
<dbReference type="RefSeq" id="XP_031916380.1">
    <property type="nucleotide sequence ID" value="XM_032059279.1"/>
</dbReference>
<dbReference type="InterPro" id="IPR036673">
    <property type="entry name" value="Cyanovirin-N_sf"/>
</dbReference>
<evidence type="ECO:0000313" key="4">
    <source>
        <dbReference type="Proteomes" id="UP000325672"/>
    </source>
</evidence>
<reference evidence="3 4" key="1">
    <citation type="submission" date="2019-04" db="EMBL/GenBank/DDBJ databases">
        <title>Friends and foes A comparative genomics study of 23 Aspergillus species from section Flavi.</title>
        <authorList>
            <consortium name="DOE Joint Genome Institute"/>
            <person name="Kjaerbolling I."/>
            <person name="Vesth T."/>
            <person name="Frisvad J.C."/>
            <person name="Nybo J.L."/>
            <person name="Theobald S."/>
            <person name="Kildgaard S."/>
            <person name="Isbrandt T."/>
            <person name="Kuo A."/>
            <person name="Sato A."/>
            <person name="Lyhne E.K."/>
            <person name="Kogle M.E."/>
            <person name="Wiebenga A."/>
            <person name="Kun R.S."/>
            <person name="Lubbers R.J."/>
            <person name="Makela M.R."/>
            <person name="Barry K."/>
            <person name="Chovatia M."/>
            <person name="Clum A."/>
            <person name="Daum C."/>
            <person name="Haridas S."/>
            <person name="He G."/>
            <person name="LaButti K."/>
            <person name="Lipzen A."/>
            <person name="Mondo S."/>
            <person name="Riley R."/>
            <person name="Salamov A."/>
            <person name="Simmons B.A."/>
            <person name="Magnuson J.K."/>
            <person name="Henrissat B."/>
            <person name="Mortensen U.H."/>
            <person name="Larsen T.O."/>
            <person name="Devries R.P."/>
            <person name="Grigoriev I.V."/>
            <person name="Machida M."/>
            <person name="Baker S.E."/>
            <person name="Andersen M.R."/>
        </authorList>
    </citation>
    <scope>NUCLEOTIDE SEQUENCE [LARGE SCALE GENOMIC DNA]</scope>
    <source>
        <strain evidence="3 4">CBS 117625</strain>
    </source>
</reference>
<sequence>MRRLWIVIIAIYLCGWVSGQGSGLSVEKRPDDGQMQIQSRPNRNKRPRKQSTPAQNKQPAQQIPPQRDPKPVTWDGRRVDYVGQCTNAYLKEFQMANHHPSAPVFCADCIRFNGRIKRNSCIDLNYCLGYDKTQGVLIRQWDGGAFRRGDCYGCTLIPEPFDMAVRRHDIQCTCRTKTPNPVTGAYVAKSTFPIGHLVNEDGDITCFPPRKAGY</sequence>
<keyword evidence="4" id="KW-1185">Reference proteome</keyword>
<feature type="signal peptide" evidence="2">
    <location>
        <begin position="1"/>
        <end position="19"/>
    </location>
</feature>
<dbReference type="SUPFAM" id="SSF51322">
    <property type="entry name" value="Cyanovirin-N"/>
    <property type="match status" value="1"/>
</dbReference>
<dbReference type="OrthoDB" id="4379318at2759"/>
<dbReference type="Gene3D" id="2.30.60.10">
    <property type="entry name" value="Cyanovirin-N"/>
    <property type="match status" value="1"/>
</dbReference>
<dbReference type="Proteomes" id="UP000325672">
    <property type="component" value="Unassembled WGS sequence"/>
</dbReference>